<reference evidence="1" key="1">
    <citation type="submission" date="2020-10" db="EMBL/GenBank/DDBJ databases">
        <authorList>
            <person name="Gilroy R."/>
        </authorList>
    </citation>
    <scope>NUCLEOTIDE SEQUENCE</scope>
    <source>
        <strain evidence="1">E3-2379</strain>
    </source>
</reference>
<protein>
    <submittedName>
        <fullName evidence="1">Uncharacterized protein</fullName>
    </submittedName>
</protein>
<dbReference type="AlphaFoldDB" id="A0A9D9I1P2"/>
<name>A0A9D9I1P2_9FIRM</name>
<feature type="non-terminal residue" evidence="1">
    <location>
        <position position="1"/>
    </location>
</feature>
<organism evidence="1 2">
    <name type="scientific">Candidatus Scybalomonas excrementavium</name>
    <dbReference type="NCBI Taxonomy" id="2840943"/>
    <lineage>
        <taxon>Bacteria</taxon>
        <taxon>Bacillati</taxon>
        <taxon>Bacillota</taxon>
        <taxon>Clostridia</taxon>
        <taxon>Lachnospirales</taxon>
        <taxon>Lachnospiraceae</taxon>
        <taxon>Lachnospiraceae incertae sedis</taxon>
        <taxon>Candidatus Scybalomonas</taxon>
    </lineage>
</organism>
<sequence length="166" mass="20163">KLLQIHFSEQELLDKQMSGEELNNRLQQYIELVTSHYKEIYKEDMLQEQYRYMLPPQFAFSLYYMESNLEGYDQIECLKKAKKVYPRMLVVIKRLMEYLLKEYDRKHRVVNQEFQQLGVQVKQQVKQMIENHQYEAAFPIVTQLLQLIPDDLELVRLKQKILVESQ</sequence>
<proteinExistence type="predicted"/>
<gene>
    <name evidence="1" type="ORF">IAC13_10530</name>
</gene>
<comment type="caution">
    <text evidence="1">The sequence shown here is derived from an EMBL/GenBank/DDBJ whole genome shotgun (WGS) entry which is preliminary data.</text>
</comment>
<evidence type="ECO:0000313" key="2">
    <source>
        <dbReference type="Proteomes" id="UP000823618"/>
    </source>
</evidence>
<accession>A0A9D9I1P2</accession>
<dbReference type="EMBL" id="JADIML010000302">
    <property type="protein sequence ID" value="MBO8464355.1"/>
    <property type="molecule type" value="Genomic_DNA"/>
</dbReference>
<dbReference type="Proteomes" id="UP000823618">
    <property type="component" value="Unassembled WGS sequence"/>
</dbReference>
<evidence type="ECO:0000313" key="1">
    <source>
        <dbReference type="EMBL" id="MBO8464355.1"/>
    </source>
</evidence>
<reference evidence="1" key="2">
    <citation type="journal article" date="2021" name="PeerJ">
        <title>Extensive microbial diversity within the chicken gut microbiome revealed by metagenomics and culture.</title>
        <authorList>
            <person name="Gilroy R."/>
            <person name="Ravi A."/>
            <person name="Getino M."/>
            <person name="Pursley I."/>
            <person name="Horton D.L."/>
            <person name="Alikhan N.F."/>
            <person name="Baker D."/>
            <person name="Gharbi K."/>
            <person name="Hall N."/>
            <person name="Watson M."/>
            <person name="Adriaenssens E.M."/>
            <person name="Foster-Nyarko E."/>
            <person name="Jarju S."/>
            <person name="Secka A."/>
            <person name="Antonio M."/>
            <person name="Oren A."/>
            <person name="Chaudhuri R.R."/>
            <person name="La Ragione R."/>
            <person name="Hildebrand F."/>
            <person name="Pallen M.J."/>
        </authorList>
    </citation>
    <scope>NUCLEOTIDE SEQUENCE</scope>
    <source>
        <strain evidence="1">E3-2379</strain>
    </source>
</reference>